<keyword evidence="1" id="KW-0801">TPQ</keyword>
<accession>A0ABD0PQM4</accession>
<keyword evidence="1" id="KW-0560">Oxidoreductase</keyword>
<dbReference type="EMBL" id="JAMKFB020000014">
    <property type="protein sequence ID" value="KAL0176333.1"/>
    <property type="molecule type" value="Genomic_DNA"/>
</dbReference>
<comment type="similarity">
    <text evidence="1">Belongs to the lysyl oxidase family.</text>
</comment>
<keyword evidence="1" id="KW-0186">Copper</keyword>
<dbReference type="GO" id="GO:0004720">
    <property type="term" value="F:protein-lysine 6-oxidase activity"/>
    <property type="evidence" value="ECO:0007669"/>
    <property type="project" value="UniProtKB-UniRule"/>
</dbReference>
<comment type="cofactor">
    <cofactor evidence="1">
        <name>Cu cation</name>
        <dbReference type="ChEBI" id="CHEBI:23378"/>
    </cofactor>
</comment>
<dbReference type="Pfam" id="PF01186">
    <property type="entry name" value="Lysyl_oxidase"/>
    <property type="match status" value="1"/>
</dbReference>
<evidence type="ECO:0000256" key="1">
    <source>
        <dbReference type="RuleBase" id="RU367046"/>
    </source>
</evidence>
<dbReference type="AlphaFoldDB" id="A0ABD0PQM4"/>
<protein>
    <recommendedName>
        <fullName evidence="1">Lysyl oxidase homolog</fullName>
        <ecNumber evidence="1">1.4.3.13</ecNumber>
    </recommendedName>
</protein>
<proteinExistence type="inferred from homology"/>
<dbReference type="GO" id="GO:0005507">
    <property type="term" value="F:copper ion binding"/>
    <property type="evidence" value="ECO:0007669"/>
    <property type="project" value="UniProtKB-UniRule"/>
</dbReference>
<reference evidence="2 3" key="1">
    <citation type="submission" date="2024-05" db="EMBL/GenBank/DDBJ databases">
        <title>Genome sequencing and assembly of Indian major carp, Cirrhinus mrigala (Hamilton, 1822).</title>
        <authorList>
            <person name="Mohindra V."/>
            <person name="Chowdhury L.M."/>
            <person name="Lal K."/>
            <person name="Jena J.K."/>
        </authorList>
    </citation>
    <scope>NUCLEOTIDE SEQUENCE [LARGE SCALE GENOMIC DNA]</scope>
    <source>
        <strain evidence="2">CM1030</strain>
        <tissue evidence="2">Blood</tissue>
    </source>
</reference>
<keyword evidence="1" id="KW-0964">Secreted</keyword>
<comment type="PTM">
    <text evidence="1">The lysine tyrosylquinone cross-link (LTQ) is generated by condensation of the epsilon-amino group of a lysine with a topaquinone produced by oxidation of tyrosine.</text>
</comment>
<organism evidence="2 3">
    <name type="scientific">Cirrhinus mrigala</name>
    <name type="common">Mrigala</name>
    <dbReference type="NCBI Taxonomy" id="683832"/>
    <lineage>
        <taxon>Eukaryota</taxon>
        <taxon>Metazoa</taxon>
        <taxon>Chordata</taxon>
        <taxon>Craniata</taxon>
        <taxon>Vertebrata</taxon>
        <taxon>Euteleostomi</taxon>
        <taxon>Actinopterygii</taxon>
        <taxon>Neopterygii</taxon>
        <taxon>Teleostei</taxon>
        <taxon>Ostariophysi</taxon>
        <taxon>Cypriniformes</taxon>
        <taxon>Cyprinidae</taxon>
        <taxon>Labeoninae</taxon>
        <taxon>Labeonini</taxon>
        <taxon>Cirrhinus</taxon>
    </lineage>
</organism>
<dbReference type="Proteomes" id="UP001529510">
    <property type="component" value="Unassembled WGS sequence"/>
</dbReference>
<dbReference type="GO" id="GO:0005615">
    <property type="term" value="C:extracellular space"/>
    <property type="evidence" value="ECO:0007669"/>
    <property type="project" value="UniProtKB-UniRule"/>
</dbReference>
<dbReference type="EC" id="1.4.3.13" evidence="1"/>
<keyword evidence="1" id="KW-0479">Metal-binding</keyword>
<evidence type="ECO:0000313" key="2">
    <source>
        <dbReference type="EMBL" id="KAL0176333.1"/>
    </source>
</evidence>
<name>A0ABD0PQM4_CIRMR</name>
<comment type="catalytic activity">
    <reaction evidence="1">
        <text>L-lysyl-[protein] + O2 + H2O = (S)-2-amino-6-oxohexanoyl-[protein] + H2O2 + NH4(+)</text>
        <dbReference type="Rhea" id="RHEA:24544"/>
        <dbReference type="Rhea" id="RHEA-COMP:9752"/>
        <dbReference type="Rhea" id="RHEA-COMP:12448"/>
        <dbReference type="ChEBI" id="CHEBI:15377"/>
        <dbReference type="ChEBI" id="CHEBI:15379"/>
        <dbReference type="ChEBI" id="CHEBI:16240"/>
        <dbReference type="ChEBI" id="CHEBI:28938"/>
        <dbReference type="ChEBI" id="CHEBI:29969"/>
        <dbReference type="ChEBI" id="CHEBI:131803"/>
        <dbReference type="EC" id="1.4.3.13"/>
    </reaction>
</comment>
<comment type="subcellular location">
    <subcellularLocation>
        <location evidence="1">Secreted</location>
        <location evidence="1">Extracellular space</location>
    </subcellularLocation>
</comment>
<sequence>DFTNNAMRCNCKYDGNHVWLHKCHLGETACCSLGPSDLPDSIKHLMGLK</sequence>
<evidence type="ECO:0000313" key="3">
    <source>
        <dbReference type="Proteomes" id="UP001529510"/>
    </source>
</evidence>
<gene>
    <name evidence="2" type="ORF">M9458_028663</name>
</gene>
<keyword evidence="1" id="KW-0886">LTQ</keyword>
<comment type="function">
    <text evidence="1">Mediates the post-translational oxidative deamination of lysine residues on target proteins leading to the formation of deaminated lysine (allysine).</text>
</comment>
<feature type="non-terminal residue" evidence="2">
    <location>
        <position position="1"/>
    </location>
</feature>
<comment type="caution">
    <text evidence="2">The sequence shown here is derived from an EMBL/GenBank/DDBJ whole genome shotgun (WGS) entry which is preliminary data.</text>
</comment>
<dbReference type="InterPro" id="IPR001695">
    <property type="entry name" value="Lysyl_oxidase"/>
</dbReference>
<keyword evidence="3" id="KW-1185">Reference proteome</keyword>